<dbReference type="GO" id="GO:0019305">
    <property type="term" value="P:dTDP-rhamnose biosynthetic process"/>
    <property type="evidence" value="ECO:0007669"/>
    <property type="project" value="UniProtKB-UniPathway"/>
</dbReference>
<comment type="function">
    <text evidence="2">Catalyzes the reduction of dTDP-6-deoxy-L-lyxo-4-hexulose to yield dTDP-L-rhamnose.</text>
</comment>
<evidence type="ECO:0000256" key="2">
    <source>
        <dbReference type="RuleBase" id="RU364082"/>
    </source>
</evidence>
<keyword evidence="2" id="KW-0521">NADP</keyword>
<evidence type="ECO:0000259" key="3">
    <source>
        <dbReference type="Pfam" id="PF04321"/>
    </source>
</evidence>
<dbReference type="PANTHER" id="PTHR10491:SF4">
    <property type="entry name" value="METHIONINE ADENOSYLTRANSFERASE 2 SUBUNIT BETA"/>
    <property type="match status" value="1"/>
</dbReference>
<dbReference type="STRING" id="1798561.A3B87_03335"/>
<dbReference type="EC" id="1.1.1.133" evidence="2"/>
<keyword evidence="2" id="KW-0560">Oxidoreductase</keyword>
<dbReference type="InterPro" id="IPR036291">
    <property type="entry name" value="NAD(P)-bd_dom_sf"/>
</dbReference>
<dbReference type="Pfam" id="PF04321">
    <property type="entry name" value="RmlD_sub_bind"/>
    <property type="match status" value="1"/>
</dbReference>
<dbReference type="EMBL" id="MFMW01000024">
    <property type="protein sequence ID" value="OGG86982.1"/>
    <property type="molecule type" value="Genomic_DNA"/>
</dbReference>
<name>A0A1F6FM89_9BACT</name>
<dbReference type="SUPFAM" id="SSF51735">
    <property type="entry name" value="NAD(P)-binding Rossmann-fold domains"/>
    <property type="match status" value="1"/>
</dbReference>
<organism evidence="4 5">
    <name type="scientific">Candidatus Kuenenbacteria bacterium RIFCSPHIGHO2_02_FULL_39_13</name>
    <dbReference type="NCBI Taxonomy" id="1798561"/>
    <lineage>
        <taxon>Bacteria</taxon>
        <taxon>Candidatus Kueneniibacteriota</taxon>
    </lineage>
</organism>
<accession>A0A1F6FM89</accession>
<evidence type="ECO:0000313" key="5">
    <source>
        <dbReference type="Proteomes" id="UP000179136"/>
    </source>
</evidence>
<dbReference type="GO" id="GO:0005829">
    <property type="term" value="C:cytosol"/>
    <property type="evidence" value="ECO:0007669"/>
    <property type="project" value="TreeGrafter"/>
</dbReference>
<dbReference type="AlphaFoldDB" id="A0A1F6FM89"/>
<evidence type="ECO:0000313" key="4">
    <source>
        <dbReference type="EMBL" id="OGG86982.1"/>
    </source>
</evidence>
<protein>
    <recommendedName>
        <fullName evidence="2">dTDP-4-dehydrorhamnose reductase</fullName>
        <ecNumber evidence="2">1.1.1.133</ecNumber>
    </recommendedName>
</protein>
<feature type="domain" description="RmlD-like substrate binding" evidence="3">
    <location>
        <begin position="1"/>
        <end position="283"/>
    </location>
</feature>
<dbReference type="InterPro" id="IPR029903">
    <property type="entry name" value="RmlD-like-bd"/>
</dbReference>
<dbReference type="Gene3D" id="3.90.25.10">
    <property type="entry name" value="UDP-galactose 4-epimerase, domain 1"/>
    <property type="match status" value="1"/>
</dbReference>
<dbReference type="InterPro" id="IPR005913">
    <property type="entry name" value="dTDP_dehydrorham_reduct"/>
</dbReference>
<dbReference type="NCBIfam" id="TIGR01214">
    <property type="entry name" value="rmlD"/>
    <property type="match status" value="1"/>
</dbReference>
<evidence type="ECO:0000256" key="1">
    <source>
        <dbReference type="ARBA" id="ARBA00010944"/>
    </source>
</evidence>
<comment type="caution">
    <text evidence="4">The sequence shown here is derived from an EMBL/GenBank/DDBJ whole genome shotgun (WGS) entry which is preliminary data.</text>
</comment>
<dbReference type="GO" id="GO:0008831">
    <property type="term" value="F:dTDP-4-dehydrorhamnose reductase activity"/>
    <property type="evidence" value="ECO:0007669"/>
    <property type="project" value="UniProtKB-EC"/>
</dbReference>
<dbReference type="Gene3D" id="3.40.50.720">
    <property type="entry name" value="NAD(P)-binding Rossmann-like Domain"/>
    <property type="match status" value="1"/>
</dbReference>
<dbReference type="PANTHER" id="PTHR10491">
    <property type="entry name" value="DTDP-4-DEHYDRORHAMNOSE REDUCTASE"/>
    <property type="match status" value="1"/>
</dbReference>
<dbReference type="UniPathway" id="UPA00124"/>
<comment type="similarity">
    <text evidence="1 2">Belongs to the dTDP-4-dehydrorhamnose reductase family.</text>
</comment>
<comment type="pathway">
    <text evidence="2">Carbohydrate biosynthesis; dTDP-L-rhamnose biosynthesis.</text>
</comment>
<gene>
    <name evidence="4" type="ORF">A3B87_03335</name>
</gene>
<reference evidence="4 5" key="1">
    <citation type="journal article" date="2016" name="Nat. Commun.">
        <title>Thousands of microbial genomes shed light on interconnected biogeochemical processes in an aquifer system.</title>
        <authorList>
            <person name="Anantharaman K."/>
            <person name="Brown C.T."/>
            <person name="Hug L.A."/>
            <person name="Sharon I."/>
            <person name="Castelle C.J."/>
            <person name="Probst A.J."/>
            <person name="Thomas B.C."/>
            <person name="Singh A."/>
            <person name="Wilkins M.J."/>
            <person name="Karaoz U."/>
            <person name="Brodie E.L."/>
            <person name="Williams K.H."/>
            <person name="Hubbard S.S."/>
            <person name="Banfield J.F."/>
        </authorList>
    </citation>
    <scope>NUCLEOTIDE SEQUENCE [LARGE SCALE GENOMIC DNA]</scope>
</reference>
<dbReference type="CDD" id="cd05254">
    <property type="entry name" value="dTDP_HR_like_SDR_e"/>
    <property type="match status" value="1"/>
</dbReference>
<proteinExistence type="inferred from homology"/>
<sequence>MKIALIGARGQLGTDLQKVIPQDNLINLNYPDFDITQQTAISRQLTALHPDIVINTAAYNLVDRAEQYPDEAMAVNYHGVENLVDYCQKNDLPLVHFSTDYVFGADKNRHRPYTEQDKPCPINKYGQSKLLGEQIIQKNLKKYFLIRTSGLFGTAGSEGKGGNFIEAIIKKAKKDKQLKIVDDQILTPTYTLDLAKQVWRVIQTDNYGLFHITSEGQCSWYEFAREVFKNLKQKIQIKAIKSDELNLPAQRPHYAVLENKRLKELGLNIMRPWQATIPDYLKEKSYL</sequence>
<dbReference type="Proteomes" id="UP000179136">
    <property type="component" value="Unassembled WGS sequence"/>
</dbReference>